<dbReference type="eggNOG" id="COG2038">
    <property type="taxonomic scope" value="Bacteria"/>
</dbReference>
<dbReference type="EC" id="2.4.2.21" evidence="1"/>
<keyword evidence="1" id="KW-0808">Transferase</keyword>
<protein>
    <submittedName>
        <fullName evidence="1">Nicotinate-nucleotide--dimethylbenzimidazole phosphoribosyltransferase</fullName>
        <ecNumber evidence="1">2.4.2.21</ecNumber>
    </submittedName>
</protein>
<dbReference type="Gene3D" id="3.40.50.10210">
    <property type="match status" value="1"/>
</dbReference>
<keyword evidence="2" id="KW-1185">Reference proteome</keyword>
<accession>Q0AX42</accession>
<proteinExistence type="predicted"/>
<dbReference type="InterPro" id="IPR003200">
    <property type="entry name" value="Nict_dMeBzImd_PRibTrfase"/>
</dbReference>
<keyword evidence="1" id="KW-0328">Glycosyltransferase</keyword>
<dbReference type="Pfam" id="PF02277">
    <property type="entry name" value="DBI_PRT"/>
    <property type="match status" value="1"/>
</dbReference>
<organism evidence="1 2">
    <name type="scientific">Syntrophomonas wolfei subsp. wolfei (strain DSM 2245B / Goettingen)</name>
    <dbReference type="NCBI Taxonomy" id="335541"/>
    <lineage>
        <taxon>Bacteria</taxon>
        <taxon>Bacillati</taxon>
        <taxon>Bacillota</taxon>
        <taxon>Clostridia</taxon>
        <taxon>Eubacteriales</taxon>
        <taxon>Syntrophomonadaceae</taxon>
        <taxon>Syntrophomonas</taxon>
    </lineage>
</organism>
<dbReference type="GO" id="GO:0008939">
    <property type="term" value="F:nicotinate-nucleotide-dimethylbenzimidazole phosphoribosyltransferase activity"/>
    <property type="evidence" value="ECO:0007669"/>
    <property type="project" value="UniProtKB-EC"/>
</dbReference>
<evidence type="ECO:0000313" key="1">
    <source>
        <dbReference type="EMBL" id="ABI68712.1"/>
    </source>
</evidence>
<dbReference type="PANTHER" id="PTHR43463:SF1">
    <property type="entry name" value="NICOTINATE-NUCLEOTIDE--DIMETHYLBENZIMIDAZOLE PHOSPHORIBOSYLTRANSFERASE"/>
    <property type="match status" value="1"/>
</dbReference>
<dbReference type="EMBL" id="CP000448">
    <property type="protein sequence ID" value="ABI68712.1"/>
    <property type="molecule type" value="Genomic_DNA"/>
</dbReference>
<gene>
    <name evidence="1" type="ordered locus">Swol_1405</name>
</gene>
<dbReference type="OrthoDB" id="9781491at2"/>
<dbReference type="RefSeq" id="WP_011640811.1">
    <property type="nucleotide sequence ID" value="NC_008346.1"/>
</dbReference>
<dbReference type="STRING" id="335541.Swol_1405"/>
<evidence type="ECO:0000313" key="2">
    <source>
        <dbReference type="Proteomes" id="UP000001968"/>
    </source>
</evidence>
<sequence length="301" mass="32110">MNSSHLGKFAVLNNRIKQLPQGINNYAVLIFAGDNGVSLENFSSYPPLTSRDIVIGHLKGKSPTAALLNRLGKQEIIVDVGLCHKVNDDKILQRNIARGSKNFLYNDALEKAQVEKSLEVGLSAWEDVAAEKFDIIGVGEIGIGNTLCAAGLAAIITGLELEYLVGSGSASDKVINRKIDILSRAIDLRSPDPNDVIDLLARFGGMELAALTGFILAAVKNKKIIMLDGYVTAVAALLASRINSRVPSFLIAPSTTGEPGHGPVLEQLGLKPVFDFALNYGEGLVAAIAMFLAEVLFSIEN</sequence>
<dbReference type="Proteomes" id="UP000001968">
    <property type="component" value="Chromosome"/>
</dbReference>
<name>Q0AX42_SYNWW</name>
<dbReference type="SUPFAM" id="SSF52733">
    <property type="entry name" value="Nicotinate mononucleotide:5,6-dimethylbenzimidazole phosphoribosyltransferase (CobT)"/>
    <property type="match status" value="1"/>
</dbReference>
<dbReference type="HOGENOM" id="CLU_002982_0_0_9"/>
<reference evidence="2" key="1">
    <citation type="journal article" date="2010" name="Environ. Microbiol.">
        <title>The genome of Syntrophomonas wolfei: new insights into syntrophic metabolism and biohydrogen production.</title>
        <authorList>
            <person name="Sieber J.R."/>
            <person name="Sims D.R."/>
            <person name="Han C."/>
            <person name="Kim E."/>
            <person name="Lykidis A."/>
            <person name="Lapidus A.L."/>
            <person name="McDonnald E."/>
            <person name="Rohlin L."/>
            <person name="Culley D.E."/>
            <person name="Gunsalus R."/>
            <person name="McInerney M.J."/>
        </authorList>
    </citation>
    <scope>NUCLEOTIDE SEQUENCE [LARGE SCALE GENOMIC DNA]</scope>
    <source>
        <strain evidence="2">DSM 2245B / Goettingen</strain>
    </source>
</reference>
<dbReference type="CDD" id="cd02439">
    <property type="entry name" value="DMB-PRT_CobT"/>
    <property type="match status" value="1"/>
</dbReference>
<dbReference type="InterPro" id="IPR036087">
    <property type="entry name" value="Nict_dMeBzImd_PRibTrfase_sf"/>
</dbReference>
<dbReference type="AlphaFoldDB" id="Q0AX42"/>
<dbReference type="PANTHER" id="PTHR43463">
    <property type="entry name" value="NICOTINATE-NUCLEOTIDE--DIMETHYLBENZIMIDAZOLE PHOSPHORIBOSYLTRANSFERASE"/>
    <property type="match status" value="1"/>
</dbReference>
<dbReference type="KEGG" id="swo:Swol_1405"/>